<reference evidence="1 2" key="1">
    <citation type="submission" date="2016-05" db="EMBL/GenBank/DDBJ databases">
        <title>Genome Sequence of Pseudomonas citronellolis Strain SJTE-3, an Estrogens and Persistent Organic Pollutants degradation strain.</title>
        <authorList>
            <person name="Liang R."/>
        </authorList>
    </citation>
    <scope>NUCLEOTIDE SEQUENCE [LARGE SCALE GENOMIC DNA]</scope>
    <source>
        <strain evidence="1 2">SJTE-3</strain>
        <plasmid evidence="2">Plasmid prbl16</plasmid>
    </source>
</reference>
<accession>A0A1A9KMQ6</accession>
<evidence type="ECO:0000313" key="1">
    <source>
        <dbReference type="EMBL" id="ANI18815.1"/>
    </source>
</evidence>
<evidence type="ECO:0000313" key="2">
    <source>
        <dbReference type="Proteomes" id="UP000077748"/>
    </source>
</evidence>
<proteinExistence type="predicted"/>
<keyword evidence="1" id="KW-0614">Plasmid</keyword>
<dbReference type="AlphaFoldDB" id="A0A1A9KMQ6"/>
<dbReference type="Proteomes" id="UP000077748">
    <property type="component" value="Plasmid pRBL16"/>
</dbReference>
<sequence length="151" mass="16541">MEYFDGKGDGDFNTLRLIVEGRPFQDTCGIRILGLPEVDAAIRELCAHLRVPPEAVQTRSQFILAMEHFMASDLPEAQKVVLVQRLTQAIFRRSADQLADSTDLAGMVGHRVMARAAAGERVTLAEFKQVARLENHRDQVAGAPSASQAPA</sequence>
<dbReference type="RefSeq" id="WP_010792873.1">
    <property type="nucleotide sequence ID" value="NZ_CP015879.1"/>
</dbReference>
<protein>
    <submittedName>
        <fullName evidence="1">Uncharacterized protein</fullName>
    </submittedName>
</protein>
<organism evidence="1 2">
    <name type="scientific">Pseudomonas citronellolis</name>
    <dbReference type="NCBI Taxonomy" id="53408"/>
    <lineage>
        <taxon>Bacteria</taxon>
        <taxon>Pseudomonadati</taxon>
        <taxon>Pseudomonadota</taxon>
        <taxon>Gammaproteobacteria</taxon>
        <taxon>Pseudomonadales</taxon>
        <taxon>Pseudomonadaceae</taxon>
        <taxon>Pseudomonas</taxon>
    </lineage>
</organism>
<name>A0A1A9KMQ6_9PSED</name>
<dbReference type="EMBL" id="CP015879">
    <property type="protein sequence ID" value="ANI18815.1"/>
    <property type="molecule type" value="Genomic_DNA"/>
</dbReference>
<geneLocation type="plasmid" evidence="2">
    <name>prbl16</name>
</geneLocation>
<gene>
    <name evidence="1" type="ORF">A9C11_32680</name>
</gene>